<dbReference type="AlphaFoldDB" id="A0A542ZH15"/>
<dbReference type="InterPro" id="IPR001932">
    <property type="entry name" value="PPM-type_phosphatase-like_dom"/>
</dbReference>
<keyword evidence="1" id="KW-0378">Hydrolase</keyword>
<evidence type="ECO:0000256" key="2">
    <source>
        <dbReference type="SAM" id="Phobius"/>
    </source>
</evidence>
<dbReference type="PANTHER" id="PTHR43156">
    <property type="entry name" value="STAGE II SPORULATION PROTEIN E-RELATED"/>
    <property type="match status" value="1"/>
</dbReference>
<feature type="domain" description="PPM-type phosphatase" evidence="3">
    <location>
        <begin position="159"/>
        <end position="369"/>
    </location>
</feature>
<feature type="transmembrane region" description="Helical" evidence="2">
    <location>
        <begin position="103"/>
        <end position="121"/>
    </location>
</feature>
<accession>A0A542ZH15</accession>
<keyword evidence="5" id="KW-1185">Reference proteome</keyword>
<dbReference type="InterPro" id="IPR036457">
    <property type="entry name" value="PPM-type-like_dom_sf"/>
</dbReference>
<keyword evidence="2" id="KW-0812">Transmembrane</keyword>
<proteinExistence type="predicted"/>
<dbReference type="Gene3D" id="3.60.40.10">
    <property type="entry name" value="PPM-type phosphatase domain"/>
    <property type="match status" value="1"/>
</dbReference>
<dbReference type="EMBL" id="VFOQ01000001">
    <property type="protein sequence ID" value="TQL59643.1"/>
    <property type="molecule type" value="Genomic_DNA"/>
</dbReference>
<keyword evidence="2" id="KW-0472">Membrane</keyword>
<evidence type="ECO:0000313" key="5">
    <source>
        <dbReference type="Proteomes" id="UP000319514"/>
    </source>
</evidence>
<dbReference type="SUPFAM" id="SSF81606">
    <property type="entry name" value="PP2C-like"/>
    <property type="match status" value="1"/>
</dbReference>
<feature type="transmembrane region" description="Helical" evidence="2">
    <location>
        <begin position="33"/>
        <end position="53"/>
    </location>
</feature>
<protein>
    <submittedName>
        <fullName evidence="4">Stage II sporulation protein E</fullName>
    </submittedName>
</protein>
<sequence>MTTQVETLVRRRRPSALARLAGRLSRVSHGVTVATGVALIAATGLVTWALVAFPVGVPWTVFAPIAVLAGIFLTPRWVAVVYGAIVLGFAWSGWEVAAAKSSYAGSGVVLVIVAASMLWLAQSRARLGVQGTLGESMLVDLRDRLRAHGELPDLPRPWHAETALQSAYGHAFSGDFIVANRSSDGSRLEVTLVDVSGKGLNAGTKALLLSGALGGLLGAMPPEDFLPAANSYLLRQDWSEGFATAIHVALDLETGDFSVGGAGHPPAATFSAGSGRWRLMDDPGGPLLGVMESTSFPRSSGRLERGDALLLYTDGVIETRTRDLTVGIDRMLGTAEQLVSHGFTGGADRICATARAGETDDRAVVLIWRG</sequence>
<comment type="caution">
    <text evidence="4">The sequence shown here is derived from an EMBL/GenBank/DDBJ whole genome shotgun (WGS) entry which is preliminary data.</text>
</comment>
<evidence type="ECO:0000256" key="1">
    <source>
        <dbReference type="ARBA" id="ARBA00022801"/>
    </source>
</evidence>
<dbReference type="SMART" id="SM00331">
    <property type="entry name" value="PP2C_SIG"/>
    <property type="match status" value="1"/>
</dbReference>
<evidence type="ECO:0000259" key="3">
    <source>
        <dbReference type="SMART" id="SM00331"/>
    </source>
</evidence>
<dbReference type="RefSeq" id="WP_221632433.1">
    <property type="nucleotide sequence ID" value="NZ_BAAAKX010000004.1"/>
</dbReference>
<dbReference type="GO" id="GO:0016791">
    <property type="term" value="F:phosphatase activity"/>
    <property type="evidence" value="ECO:0007669"/>
    <property type="project" value="TreeGrafter"/>
</dbReference>
<feature type="transmembrane region" description="Helical" evidence="2">
    <location>
        <begin position="65"/>
        <end position="91"/>
    </location>
</feature>
<evidence type="ECO:0000313" key="4">
    <source>
        <dbReference type="EMBL" id="TQL59643.1"/>
    </source>
</evidence>
<reference evidence="4 5" key="1">
    <citation type="submission" date="2019-06" db="EMBL/GenBank/DDBJ databases">
        <title>Sequencing the genomes of 1000 actinobacteria strains.</title>
        <authorList>
            <person name="Klenk H.-P."/>
        </authorList>
    </citation>
    <scope>NUCLEOTIDE SEQUENCE [LARGE SCALE GENOMIC DNA]</scope>
    <source>
        <strain evidence="4 5">DSM 18082</strain>
    </source>
</reference>
<dbReference type="InterPro" id="IPR052016">
    <property type="entry name" value="Bact_Sigma-Reg"/>
</dbReference>
<dbReference type="Pfam" id="PF07228">
    <property type="entry name" value="SpoIIE"/>
    <property type="match status" value="1"/>
</dbReference>
<organism evidence="4 5">
    <name type="scientific">Oryzihumus leptocrescens</name>
    <dbReference type="NCBI Taxonomy" id="297536"/>
    <lineage>
        <taxon>Bacteria</taxon>
        <taxon>Bacillati</taxon>
        <taxon>Actinomycetota</taxon>
        <taxon>Actinomycetes</taxon>
        <taxon>Micrococcales</taxon>
        <taxon>Intrasporangiaceae</taxon>
        <taxon>Oryzihumus</taxon>
    </lineage>
</organism>
<name>A0A542ZH15_9MICO</name>
<dbReference type="PANTHER" id="PTHR43156:SF2">
    <property type="entry name" value="STAGE II SPORULATION PROTEIN E"/>
    <property type="match status" value="1"/>
</dbReference>
<gene>
    <name evidence="4" type="ORF">FB474_1005</name>
</gene>
<keyword evidence="2" id="KW-1133">Transmembrane helix</keyword>
<dbReference type="Proteomes" id="UP000319514">
    <property type="component" value="Unassembled WGS sequence"/>
</dbReference>